<dbReference type="InterPro" id="IPR019734">
    <property type="entry name" value="TPR_rpt"/>
</dbReference>
<reference evidence="1 2" key="2">
    <citation type="journal article" date="2011" name="Stand. Genomic Sci.">
        <title>Complete genome sequence of Leadbetterella byssophila type strain (4M15).</title>
        <authorList>
            <person name="Abt B."/>
            <person name="Teshima H."/>
            <person name="Lucas S."/>
            <person name="Lapidus A."/>
            <person name="Del Rio T.G."/>
            <person name="Nolan M."/>
            <person name="Tice H."/>
            <person name="Cheng J.F."/>
            <person name="Pitluck S."/>
            <person name="Liolios K."/>
            <person name="Pagani I."/>
            <person name="Ivanova N."/>
            <person name="Mavromatis K."/>
            <person name="Pati A."/>
            <person name="Tapia R."/>
            <person name="Han C."/>
            <person name="Goodwin L."/>
            <person name="Chen A."/>
            <person name="Palaniappan K."/>
            <person name="Land M."/>
            <person name="Hauser L."/>
            <person name="Chang Y.J."/>
            <person name="Jeffries C.D."/>
            <person name="Rohde M."/>
            <person name="Goker M."/>
            <person name="Tindall B.J."/>
            <person name="Detter J.C."/>
            <person name="Woyke T."/>
            <person name="Bristow J."/>
            <person name="Eisen J.A."/>
            <person name="Markowitz V."/>
            <person name="Hugenholtz P."/>
            <person name="Klenk H.P."/>
            <person name="Kyrpides N.C."/>
        </authorList>
    </citation>
    <scope>NUCLEOTIDE SEQUENCE [LARGE SCALE GENOMIC DNA]</scope>
    <source>
        <strain evidence="2">DSM 17132 / JCM 16389 / KACC 11308 / NBRC 106382 / 4M15</strain>
    </source>
</reference>
<dbReference type="STRING" id="649349.Lbys_2589"/>
<evidence type="ECO:0000313" key="2">
    <source>
        <dbReference type="Proteomes" id="UP000007435"/>
    </source>
</evidence>
<protein>
    <submittedName>
        <fullName evidence="1">Tetratricopeptide domain protein</fullName>
    </submittedName>
</protein>
<dbReference type="Pfam" id="PF13174">
    <property type="entry name" value="TPR_6"/>
    <property type="match status" value="2"/>
</dbReference>
<keyword evidence="2" id="KW-1185">Reference proteome</keyword>
<dbReference type="Gene3D" id="1.25.40.10">
    <property type="entry name" value="Tetratricopeptide repeat domain"/>
    <property type="match status" value="3"/>
</dbReference>
<proteinExistence type="predicted"/>
<dbReference type="InterPro" id="IPR011990">
    <property type="entry name" value="TPR-like_helical_dom_sf"/>
</dbReference>
<dbReference type="EMBL" id="CP002305">
    <property type="protein sequence ID" value="ADQ18251.1"/>
    <property type="molecule type" value="Genomic_DNA"/>
</dbReference>
<dbReference type="AlphaFoldDB" id="E4RZK8"/>
<reference key="1">
    <citation type="submission" date="2010-11" db="EMBL/GenBank/DDBJ databases">
        <title>The complete genome of Leadbetterella byssophila DSM 17132.</title>
        <authorList>
            <consortium name="US DOE Joint Genome Institute (JGI-PGF)"/>
            <person name="Lucas S."/>
            <person name="Copeland A."/>
            <person name="Lapidus A."/>
            <person name="Glavina del Rio T."/>
            <person name="Dalin E."/>
            <person name="Tice H."/>
            <person name="Bruce D."/>
            <person name="Goodwin L."/>
            <person name="Pitluck S."/>
            <person name="Kyrpides N."/>
            <person name="Mavromatis K."/>
            <person name="Ivanova N."/>
            <person name="Teshima H."/>
            <person name="Brettin T."/>
            <person name="Detter J.C."/>
            <person name="Han C."/>
            <person name="Tapia R."/>
            <person name="Land M."/>
            <person name="Hauser L."/>
            <person name="Markowitz V."/>
            <person name="Cheng J.-F."/>
            <person name="Hugenholtz P."/>
            <person name="Woyke T."/>
            <person name="Wu D."/>
            <person name="Tindall B."/>
            <person name="Pomrenke H.G."/>
            <person name="Brambilla E."/>
            <person name="Klenk H.-P."/>
            <person name="Eisen J.A."/>
        </authorList>
    </citation>
    <scope>NUCLEOTIDE SEQUENCE [LARGE SCALE GENOMIC DNA]</scope>
    <source>
        <strain>DSM 17132</strain>
    </source>
</reference>
<dbReference type="KEGG" id="lby:Lbys_2589"/>
<dbReference type="eggNOG" id="COG0457">
    <property type="taxonomic scope" value="Bacteria"/>
</dbReference>
<accession>E4RZK8</accession>
<gene>
    <name evidence="1" type="ordered locus">Lbys_2589</name>
</gene>
<dbReference type="OrthoDB" id="9763354at2"/>
<dbReference type="RefSeq" id="WP_013409289.1">
    <property type="nucleotide sequence ID" value="NC_014655.1"/>
</dbReference>
<organism evidence="1 2">
    <name type="scientific">Leadbetterella byssophila (strain DSM 17132 / JCM 16389 / KACC 11308 / NBRC 106382 / 4M15)</name>
    <dbReference type="NCBI Taxonomy" id="649349"/>
    <lineage>
        <taxon>Bacteria</taxon>
        <taxon>Pseudomonadati</taxon>
        <taxon>Bacteroidota</taxon>
        <taxon>Cytophagia</taxon>
        <taxon>Cytophagales</taxon>
        <taxon>Leadbetterellaceae</taxon>
        <taxon>Leadbetterella</taxon>
    </lineage>
</organism>
<name>E4RZK8_LEAB4</name>
<dbReference type="eggNOG" id="COG1729">
    <property type="taxonomic scope" value="Bacteria"/>
</dbReference>
<dbReference type="Proteomes" id="UP000007435">
    <property type="component" value="Chromosome"/>
</dbReference>
<evidence type="ECO:0000313" key="1">
    <source>
        <dbReference type="EMBL" id="ADQ18251.1"/>
    </source>
</evidence>
<dbReference type="HOGENOM" id="CLU_031878_0_0_10"/>
<sequence>MCRSIVYSFLLILLSLGFCKGQEVEMAYAYFSQGEYEKAAEIYKKLSEDKKYANLIHNEYVATLMKLRDFTSAERFIKQQVSRFGTTLTYQADLAEVYEASGKKDLAAKEFEKIIEQAAGTDNKFFEVYNFFYRNQKLEWIVKLILKDREVSKIPFKYDNVLARTYNVLNQKDKMVEEAMGFGKRQNNPDYVKSAIQDSFVTEEEIKYIEDLLFQKIQNEPNETFYTDLLVWWFAQKGDFPRAFTQARAMDKRLNLGGAKIFELAYQSYISKDYKSAARMYQYIMDEYPDSDLYPYARTWMIKSKEELVKTTFPIEEEAIRDLIAQYQKMIQELGHNIKTSEAMRNMALLQAFYLHDYTEAVSTLETAVNTVHGNPKFRDQCKLDMGDIYLLRDEPWESTLLYMQVEKSQKEDNLGELARLKNAKLQYYTGQFELSRDILDVLKKATSKEISNDAMQLSLLIEDNTGLDTSEVALERFSRADLLIFQNKYQQGLDTLSVLWKDYKSHALADEILWLRANTLLKVNKIEEAIKDLEILVSEFHQDILADDALYLLARVTEENLKDKEKAMSLYRKVLTDYPGSVFSAQSRVRFRELRGDYIN</sequence>
<dbReference type="SUPFAM" id="SSF48452">
    <property type="entry name" value="TPR-like"/>
    <property type="match status" value="2"/>
</dbReference>